<keyword evidence="5 6" id="KW-0472">Membrane</keyword>
<dbReference type="GO" id="GO:0055085">
    <property type="term" value="P:transmembrane transport"/>
    <property type="evidence" value="ECO:0007669"/>
    <property type="project" value="InterPro"/>
</dbReference>
<proteinExistence type="predicted"/>
<feature type="transmembrane region" description="Helical" evidence="6">
    <location>
        <begin position="246"/>
        <end position="269"/>
    </location>
</feature>
<feature type="transmembrane region" description="Helical" evidence="6">
    <location>
        <begin position="157"/>
        <end position="180"/>
    </location>
</feature>
<sequence length="366" mass="39293">MRWLRALLGDRVLLVLLLALPPLAWATTLPLARWPALIDFDTLAALAGLLVLTKAVEQSHALHLAGMRLVRRVPGERSLAVGLVIAAALLSMVLTNDVALFVLLPFTLSLGRLAQLPVARLVVFEALAVNAGSALTPIGNPQNLFLWHRSGVGFGDFMLAMLPVVALACGLLVAFAVCGFRGRALTLLPPAEQPALDRPLMLHALALYAPFLVLMHLHRAPLACALVLGLFAWWRPRLLARMDWGLILVFALMFVDLGLLAGLAPVRAAVAGLGVDQPARLYWIGIGLSQLISNVPAAILLARLSDDWHTLAVAVSVGGFGCVVGSLANLIALRLAGREGRMLLFHLWSLPFLLLLALLVRWLPPG</sequence>
<reference evidence="9" key="1">
    <citation type="submission" date="2025-08" db="UniProtKB">
        <authorList>
            <consortium name="RefSeq"/>
        </authorList>
    </citation>
    <scope>IDENTIFICATION</scope>
</reference>
<feature type="transmembrane region" description="Helical" evidence="6">
    <location>
        <begin position="201"/>
        <end position="234"/>
    </location>
</feature>
<keyword evidence="4 6" id="KW-1133">Transmembrane helix</keyword>
<keyword evidence="8" id="KW-1185">Reference proteome</keyword>
<name>A0A8B6X4V6_9BURK</name>
<keyword evidence="2" id="KW-0813">Transport</keyword>
<evidence type="ECO:0000259" key="7">
    <source>
        <dbReference type="Pfam" id="PF03600"/>
    </source>
</evidence>
<feature type="domain" description="Citrate transporter-like" evidence="7">
    <location>
        <begin position="14"/>
        <end position="303"/>
    </location>
</feature>
<dbReference type="Proteomes" id="UP000675920">
    <property type="component" value="Unplaced"/>
</dbReference>
<feature type="transmembrane region" description="Helical" evidence="6">
    <location>
        <begin position="343"/>
        <end position="363"/>
    </location>
</feature>
<protein>
    <submittedName>
        <fullName evidence="9">SLC13 family permease</fullName>
    </submittedName>
</protein>
<feature type="transmembrane region" description="Helical" evidence="6">
    <location>
        <begin position="78"/>
        <end position="104"/>
    </location>
</feature>
<evidence type="ECO:0000256" key="6">
    <source>
        <dbReference type="SAM" id="Phobius"/>
    </source>
</evidence>
<evidence type="ECO:0000256" key="2">
    <source>
        <dbReference type="ARBA" id="ARBA00022448"/>
    </source>
</evidence>
<dbReference type="PANTHER" id="PTHR43568">
    <property type="entry name" value="P PROTEIN"/>
    <property type="match status" value="1"/>
</dbReference>
<dbReference type="GO" id="GO:0016020">
    <property type="term" value="C:membrane"/>
    <property type="evidence" value="ECO:0007669"/>
    <property type="project" value="UniProtKB-SubCell"/>
</dbReference>
<evidence type="ECO:0000256" key="4">
    <source>
        <dbReference type="ARBA" id="ARBA00022989"/>
    </source>
</evidence>
<evidence type="ECO:0000313" key="9">
    <source>
        <dbReference type="RefSeq" id="WP_028312042.1"/>
    </source>
</evidence>
<accession>A0A8B6X4V6</accession>
<comment type="subcellular location">
    <subcellularLocation>
        <location evidence="1">Membrane</location>
        <topology evidence="1">Multi-pass membrane protein</topology>
    </subcellularLocation>
</comment>
<dbReference type="InterPro" id="IPR051475">
    <property type="entry name" value="Diverse_Ion_Transporter"/>
</dbReference>
<evidence type="ECO:0000313" key="8">
    <source>
        <dbReference type="Proteomes" id="UP000675920"/>
    </source>
</evidence>
<dbReference type="Pfam" id="PF03600">
    <property type="entry name" value="CitMHS"/>
    <property type="match status" value="1"/>
</dbReference>
<dbReference type="PANTHER" id="PTHR43568:SF1">
    <property type="entry name" value="P PROTEIN"/>
    <property type="match status" value="1"/>
</dbReference>
<feature type="transmembrane region" description="Helical" evidence="6">
    <location>
        <begin position="308"/>
        <end position="331"/>
    </location>
</feature>
<dbReference type="InterPro" id="IPR004680">
    <property type="entry name" value="Cit_transptr-like_dom"/>
</dbReference>
<keyword evidence="3 6" id="KW-0812">Transmembrane</keyword>
<organism evidence="8 9">
    <name type="scientific">Derxia gummosa DSM 723</name>
    <dbReference type="NCBI Taxonomy" id="1121388"/>
    <lineage>
        <taxon>Bacteria</taxon>
        <taxon>Pseudomonadati</taxon>
        <taxon>Pseudomonadota</taxon>
        <taxon>Betaproteobacteria</taxon>
        <taxon>Burkholderiales</taxon>
        <taxon>Alcaligenaceae</taxon>
        <taxon>Derxia</taxon>
    </lineage>
</organism>
<evidence type="ECO:0000256" key="1">
    <source>
        <dbReference type="ARBA" id="ARBA00004141"/>
    </source>
</evidence>
<dbReference type="AlphaFoldDB" id="A0A8B6X4V6"/>
<evidence type="ECO:0000256" key="3">
    <source>
        <dbReference type="ARBA" id="ARBA00022692"/>
    </source>
</evidence>
<feature type="transmembrane region" description="Helical" evidence="6">
    <location>
        <begin position="281"/>
        <end position="302"/>
    </location>
</feature>
<evidence type="ECO:0000256" key="5">
    <source>
        <dbReference type="ARBA" id="ARBA00023136"/>
    </source>
</evidence>
<dbReference type="RefSeq" id="WP_028312042.1">
    <property type="nucleotide sequence ID" value="NZ_AXWS01000014.1"/>
</dbReference>